<accession>A0ABD0ZJV8</accession>
<evidence type="ECO:0000256" key="2">
    <source>
        <dbReference type="SAM" id="MobiDB-lite"/>
    </source>
</evidence>
<evidence type="ECO:0000256" key="1">
    <source>
        <dbReference type="SAM" id="Coils"/>
    </source>
</evidence>
<feature type="region of interest" description="Disordered" evidence="2">
    <location>
        <begin position="135"/>
        <end position="154"/>
    </location>
</feature>
<gene>
    <name evidence="3" type="ORF">AAG570_000271</name>
</gene>
<proteinExistence type="predicted"/>
<feature type="compositionally biased region" description="Acidic residues" evidence="2">
    <location>
        <begin position="135"/>
        <end position="145"/>
    </location>
</feature>
<protein>
    <submittedName>
        <fullName evidence="3">Uncharacterized protein</fullName>
    </submittedName>
</protein>
<evidence type="ECO:0000313" key="3">
    <source>
        <dbReference type="EMBL" id="KAL1140339.1"/>
    </source>
</evidence>
<reference evidence="3 4" key="1">
    <citation type="submission" date="2024-07" db="EMBL/GenBank/DDBJ databases">
        <title>Chromosome-level genome assembly of the water stick insect Ranatra chinensis (Heteroptera: Nepidae).</title>
        <authorList>
            <person name="Liu X."/>
        </authorList>
    </citation>
    <scope>NUCLEOTIDE SEQUENCE [LARGE SCALE GENOMIC DNA]</scope>
    <source>
        <strain evidence="3">Cailab_2021Rc</strain>
        <tissue evidence="3">Muscle</tissue>
    </source>
</reference>
<sequence>MRAVHESVVEEMEAEIKLSRLKAQDAKEKYERRMSKLHDDLRDVIEVAETSLADRTVCKDDAVGEIIWMVKKINSAGIEIPKPHERGVSSWQAYENVQFGLKGVFDNSEKTRANLFSEELLSGGDYEGVEEYVEEEEEEEDEVVNDDGTSLSSSEDEIIEGALRTLKSKVGIPAPVHNKHRQLAPTY</sequence>
<keyword evidence="1" id="KW-0175">Coiled coil</keyword>
<evidence type="ECO:0000313" key="4">
    <source>
        <dbReference type="Proteomes" id="UP001558652"/>
    </source>
</evidence>
<dbReference type="AlphaFoldDB" id="A0ABD0ZJV8"/>
<name>A0ABD0ZJV8_9HEMI</name>
<feature type="coiled-coil region" evidence="1">
    <location>
        <begin position="9"/>
        <end position="47"/>
    </location>
</feature>
<keyword evidence="4" id="KW-1185">Reference proteome</keyword>
<organism evidence="3 4">
    <name type="scientific">Ranatra chinensis</name>
    <dbReference type="NCBI Taxonomy" id="642074"/>
    <lineage>
        <taxon>Eukaryota</taxon>
        <taxon>Metazoa</taxon>
        <taxon>Ecdysozoa</taxon>
        <taxon>Arthropoda</taxon>
        <taxon>Hexapoda</taxon>
        <taxon>Insecta</taxon>
        <taxon>Pterygota</taxon>
        <taxon>Neoptera</taxon>
        <taxon>Paraneoptera</taxon>
        <taxon>Hemiptera</taxon>
        <taxon>Heteroptera</taxon>
        <taxon>Panheteroptera</taxon>
        <taxon>Nepomorpha</taxon>
        <taxon>Nepidae</taxon>
        <taxon>Ranatrinae</taxon>
        <taxon>Ranatra</taxon>
    </lineage>
</organism>
<dbReference type="Proteomes" id="UP001558652">
    <property type="component" value="Unassembled WGS sequence"/>
</dbReference>
<comment type="caution">
    <text evidence="3">The sequence shown here is derived from an EMBL/GenBank/DDBJ whole genome shotgun (WGS) entry which is preliminary data.</text>
</comment>
<dbReference type="EMBL" id="JBFDAA010000001">
    <property type="protein sequence ID" value="KAL1140339.1"/>
    <property type="molecule type" value="Genomic_DNA"/>
</dbReference>